<feature type="non-terminal residue" evidence="3">
    <location>
        <position position="1"/>
    </location>
</feature>
<dbReference type="AlphaFoldDB" id="A0A0K8WJ45"/>
<evidence type="ECO:0000256" key="2">
    <source>
        <dbReference type="SAM" id="Phobius"/>
    </source>
</evidence>
<feature type="region of interest" description="Disordered" evidence="1">
    <location>
        <begin position="44"/>
        <end position="66"/>
    </location>
</feature>
<keyword evidence="2" id="KW-0472">Membrane</keyword>
<dbReference type="EMBL" id="GDHF01001449">
    <property type="protein sequence ID" value="JAI50865.1"/>
    <property type="molecule type" value="Transcribed_RNA"/>
</dbReference>
<evidence type="ECO:0000256" key="1">
    <source>
        <dbReference type="SAM" id="MobiDB-lite"/>
    </source>
</evidence>
<name>A0A0K8WJ45_BACLA</name>
<sequence length="100" mass="12040">YRRLLLRVICKRFGKQKQFKMRNFIWSLVIILLCMGVYSLPQQQQNPHHQRRQHPMQQPQTNYNNSSDDLKDFIIQSVFTLEPKCEPGYVVVDHRCHKQA</sequence>
<keyword evidence="2" id="KW-1133">Transmembrane helix</keyword>
<proteinExistence type="predicted"/>
<keyword evidence="2" id="KW-0812">Transmembrane</keyword>
<feature type="transmembrane region" description="Helical" evidence="2">
    <location>
        <begin position="21"/>
        <end position="40"/>
    </location>
</feature>
<gene>
    <name evidence="3" type="ORF">c4_g1_i2</name>
</gene>
<accession>A0A0K8WJ45</accession>
<evidence type="ECO:0000313" key="3">
    <source>
        <dbReference type="EMBL" id="JAI50865.1"/>
    </source>
</evidence>
<reference evidence="3" key="1">
    <citation type="submission" date="2015-06" db="EMBL/GenBank/DDBJ databases">
        <authorList>
            <person name="Hoefler B.C."/>
            <person name="Straight P.D."/>
        </authorList>
    </citation>
    <scope>NUCLEOTIDE SEQUENCE</scope>
</reference>
<organism evidence="3">
    <name type="scientific">Bactrocera latifrons</name>
    <name type="common">Malaysian fruit fly</name>
    <name type="synonym">Chaetodacus latifrons</name>
    <dbReference type="NCBI Taxonomy" id="174628"/>
    <lineage>
        <taxon>Eukaryota</taxon>
        <taxon>Metazoa</taxon>
        <taxon>Ecdysozoa</taxon>
        <taxon>Arthropoda</taxon>
        <taxon>Hexapoda</taxon>
        <taxon>Insecta</taxon>
        <taxon>Pterygota</taxon>
        <taxon>Neoptera</taxon>
        <taxon>Endopterygota</taxon>
        <taxon>Diptera</taxon>
        <taxon>Brachycera</taxon>
        <taxon>Muscomorpha</taxon>
        <taxon>Tephritoidea</taxon>
        <taxon>Tephritidae</taxon>
        <taxon>Bactrocera</taxon>
        <taxon>Bactrocera</taxon>
    </lineage>
</organism>
<protein>
    <submittedName>
        <fullName evidence="3">Uncharacterized protein</fullName>
    </submittedName>
</protein>